<dbReference type="SUPFAM" id="SSF46689">
    <property type="entry name" value="Homeodomain-like"/>
    <property type="match status" value="1"/>
</dbReference>
<dbReference type="Gene3D" id="1.10.357.10">
    <property type="entry name" value="Tetracycline Repressor, domain 2"/>
    <property type="match status" value="1"/>
</dbReference>
<dbReference type="PANTHER" id="PTHR30055:SF234">
    <property type="entry name" value="HTH-TYPE TRANSCRIPTIONAL REGULATOR BETI"/>
    <property type="match status" value="1"/>
</dbReference>
<evidence type="ECO:0000256" key="5">
    <source>
        <dbReference type="PROSITE-ProRule" id="PRU00335"/>
    </source>
</evidence>
<dbReference type="PROSITE" id="PS01081">
    <property type="entry name" value="HTH_TETR_1"/>
    <property type="match status" value="1"/>
</dbReference>
<dbReference type="SUPFAM" id="SSF48498">
    <property type="entry name" value="Tetracyclin repressor-like, C-terminal domain"/>
    <property type="match status" value="1"/>
</dbReference>
<proteinExistence type="predicted"/>
<reference evidence="8 9" key="1">
    <citation type="submission" date="2020-06" db="EMBL/GenBank/DDBJ databases">
        <authorList>
            <person name="Cao W.R."/>
        </authorList>
    </citation>
    <scope>NUCLEOTIDE SEQUENCE [LARGE SCALE GENOMIC DNA]</scope>
    <source>
        <strain evidence="8 9">B1Z28</strain>
    </source>
</reference>
<keyword evidence="2" id="KW-0805">Transcription regulation</keyword>
<gene>
    <name evidence="8" type="ORF">HW561_10570</name>
</gene>
<dbReference type="InterPro" id="IPR050109">
    <property type="entry name" value="HTH-type_TetR-like_transc_reg"/>
</dbReference>
<evidence type="ECO:0000256" key="1">
    <source>
        <dbReference type="ARBA" id="ARBA00022491"/>
    </source>
</evidence>
<comment type="caution">
    <text evidence="8">The sequence shown here is derived from an EMBL/GenBank/DDBJ whole genome shotgun (WGS) entry which is preliminary data.</text>
</comment>
<accession>A0ABX2PQ08</accession>
<keyword evidence="4" id="KW-0804">Transcription</keyword>
<keyword evidence="3 5" id="KW-0238">DNA-binding</keyword>
<evidence type="ECO:0000256" key="4">
    <source>
        <dbReference type="ARBA" id="ARBA00023163"/>
    </source>
</evidence>
<protein>
    <submittedName>
        <fullName evidence="8">TetR family transcriptional regulator C-terminal domain-containing protein</fullName>
    </submittedName>
</protein>
<keyword evidence="9" id="KW-1185">Reference proteome</keyword>
<evidence type="ECO:0000256" key="6">
    <source>
        <dbReference type="SAM" id="MobiDB-lite"/>
    </source>
</evidence>
<feature type="DNA-binding region" description="H-T-H motif" evidence="5">
    <location>
        <begin position="44"/>
        <end position="63"/>
    </location>
</feature>
<dbReference type="InterPro" id="IPR039538">
    <property type="entry name" value="BetI_C"/>
</dbReference>
<evidence type="ECO:0000259" key="7">
    <source>
        <dbReference type="PROSITE" id="PS50977"/>
    </source>
</evidence>
<feature type="region of interest" description="Disordered" evidence="6">
    <location>
        <begin position="1"/>
        <end position="21"/>
    </location>
</feature>
<evidence type="ECO:0000256" key="2">
    <source>
        <dbReference type="ARBA" id="ARBA00023015"/>
    </source>
</evidence>
<evidence type="ECO:0000313" key="9">
    <source>
        <dbReference type="Proteomes" id="UP000630805"/>
    </source>
</evidence>
<evidence type="ECO:0000256" key="3">
    <source>
        <dbReference type="ARBA" id="ARBA00023125"/>
    </source>
</evidence>
<sequence>MSADARTDAKPSGRSSIRDPDNNRRALIAATLDTIAEIGITDTTVSKIIQRAGLSRGMIHLHFGGKNQLLAAAAKSFAEEYFTEMDKLVQQAGNDPESIVMAVVRADLGDVLMNERSTRIWHAFRGAANTNGSIALFSSTRDKRLRTTIHTAFKTIAKDYGDEDDSILARDATFGLLALLEGMWVDYLSNANEFSRDVATSIIRRFIKGLFPHHF</sequence>
<organism evidence="8 9">
    <name type="scientific">Ruegeria haliotis</name>
    <dbReference type="NCBI Taxonomy" id="2747601"/>
    <lineage>
        <taxon>Bacteria</taxon>
        <taxon>Pseudomonadati</taxon>
        <taxon>Pseudomonadota</taxon>
        <taxon>Alphaproteobacteria</taxon>
        <taxon>Rhodobacterales</taxon>
        <taxon>Roseobacteraceae</taxon>
        <taxon>Ruegeria</taxon>
    </lineage>
</organism>
<dbReference type="Pfam" id="PF00440">
    <property type="entry name" value="TetR_N"/>
    <property type="match status" value="1"/>
</dbReference>
<dbReference type="PANTHER" id="PTHR30055">
    <property type="entry name" value="HTH-TYPE TRANSCRIPTIONAL REGULATOR RUTR"/>
    <property type="match status" value="1"/>
</dbReference>
<dbReference type="RefSeq" id="WP_176864484.1">
    <property type="nucleotide sequence ID" value="NZ_JABXWT010000004.1"/>
</dbReference>
<dbReference type="InterPro" id="IPR036271">
    <property type="entry name" value="Tet_transcr_reg_TetR-rel_C_sf"/>
</dbReference>
<dbReference type="Proteomes" id="UP000630805">
    <property type="component" value="Unassembled WGS sequence"/>
</dbReference>
<dbReference type="Pfam" id="PF13977">
    <property type="entry name" value="TetR_C_6"/>
    <property type="match status" value="1"/>
</dbReference>
<name>A0ABX2PQ08_9RHOB</name>
<dbReference type="PRINTS" id="PR00455">
    <property type="entry name" value="HTHTETR"/>
</dbReference>
<dbReference type="InterPro" id="IPR001647">
    <property type="entry name" value="HTH_TetR"/>
</dbReference>
<dbReference type="InterPro" id="IPR009057">
    <property type="entry name" value="Homeodomain-like_sf"/>
</dbReference>
<evidence type="ECO:0000313" key="8">
    <source>
        <dbReference type="EMBL" id="NVO56233.1"/>
    </source>
</evidence>
<dbReference type="InterPro" id="IPR023772">
    <property type="entry name" value="DNA-bd_HTH_TetR-type_CS"/>
</dbReference>
<feature type="domain" description="HTH tetR-type" evidence="7">
    <location>
        <begin position="21"/>
        <end position="81"/>
    </location>
</feature>
<dbReference type="EMBL" id="JABXWT010000004">
    <property type="protein sequence ID" value="NVO56233.1"/>
    <property type="molecule type" value="Genomic_DNA"/>
</dbReference>
<keyword evidence="1" id="KW-0678">Repressor</keyword>
<dbReference type="PROSITE" id="PS50977">
    <property type="entry name" value="HTH_TETR_2"/>
    <property type="match status" value="1"/>
</dbReference>